<dbReference type="RefSeq" id="XP_018292019.1">
    <property type="nucleotide sequence ID" value="XM_018431442.1"/>
</dbReference>
<organism evidence="1 2">
    <name type="scientific">Phycomyces blakesleeanus (strain ATCC 8743b / DSM 1359 / FGSC 10004 / NBRC 33097 / NRRL 1555)</name>
    <dbReference type="NCBI Taxonomy" id="763407"/>
    <lineage>
        <taxon>Eukaryota</taxon>
        <taxon>Fungi</taxon>
        <taxon>Fungi incertae sedis</taxon>
        <taxon>Mucoromycota</taxon>
        <taxon>Mucoromycotina</taxon>
        <taxon>Mucoromycetes</taxon>
        <taxon>Mucorales</taxon>
        <taxon>Phycomycetaceae</taxon>
        <taxon>Phycomyces</taxon>
    </lineage>
</organism>
<dbReference type="OrthoDB" id="2270049at2759"/>
<gene>
    <name evidence="1" type="ORF">PHYBLDRAFT_145443</name>
</gene>
<protein>
    <submittedName>
        <fullName evidence="1">Uncharacterized protein</fullName>
    </submittedName>
</protein>
<reference evidence="2" key="1">
    <citation type="submission" date="2015-06" db="EMBL/GenBank/DDBJ databases">
        <title>Expansion of signal transduction pathways in fungi by whole-genome duplication.</title>
        <authorList>
            <consortium name="DOE Joint Genome Institute"/>
            <person name="Corrochano L.M."/>
            <person name="Kuo A."/>
            <person name="Marcet-Houben M."/>
            <person name="Polaino S."/>
            <person name="Salamov A."/>
            <person name="Villalobos J.M."/>
            <person name="Alvarez M.I."/>
            <person name="Avalos J."/>
            <person name="Benito E.P."/>
            <person name="Benoit I."/>
            <person name="Burger G."/>
            <person name="Camino L.P."/>
            <person name="Canovas D."/>
            <person name="Cerda-Olmedo E."/>
            <person name="Cheng J.-F."/>
            <person name="Dominguez A."/>
            <person name="Elias M."/>
            <person name="Eslava A.P."/>
            <person name="Glaser F."/>
            <person name="Grimwood J."/>
            <person name="Gutierrez G."/>
            <person name="Heitman J."/>
            <person name="Henrissat B."/>
            <person name="Iturriaga E.A."/>
            <person name="Lang B.F."/>
            <person name="Lavin J.L."/>
            <person name="Lee S."/>
            <person name="Li W."/>
            <person name="Lindquist E."/>
            <person name="Lopez-Garcia S."/>
            <person name="Luque E.M."/>
            <person name="Marcos A.T."/>
            <person name="Martin J."/>
            <person name="McCluskey K."/>
            <person name="Medina H.R."/>
            <person name="Miralles-Duran A."/>
            <person name="Miyazaki A."/>
            <person name="Munoz-Torres E."/>
            <person name="Oguiza J.A."/>
            <person name="Ohm R."/>
            <person name="Olmedo M."/>
            <person name="Orejas M."/>
            <person name="Ortiz-Castellanos L."/>
            <person name="Pisabarro A.G."/>
            <person name="Rodriguez-Romero J."/>
            <person name="Ruiz-Herrera J."/>
            <person name="Ruiz-Vazquez R."/>
            <person name="Sanz C."/>
            <person name="Schackwitz W."/>
            <person name="Schmutz J."/>
            <person name="Shahriari M."/>
            <person name="Shelest E."/>
            <person name="Silva-Franco F."/>
            <person name="Soanes D."/>
            <person name="Syed K."/>
            <person name="Tagua V.G."/>
            <person name="Talbot N.J."/>
            <person name="Thon M."/>
            <person name="De vries R.P."/>
            <person name="Wiebenga A."/>
            <person name="Yadav J.S."/>
            <person name="Braun E.L."/>
            <person name="Baker S."/>
            <person name="Garre V."/>
            <person name="Horwitz B."/>
            <person name="Torres-Martinez S."/>
            <person name="Idnurm A."/>
            <person name="Herrera-Estrella A."/>
            <person name="Gabaldon T."/>
            <person name="Grigoriev I.V."/>
        </authorList>
    </citation>
    <scope>NUCLEOTIDE SEQUENCE [LARGE SCALE GENOMIC DNA]</scope>
    <source>
        <strain evidence="2">NRRL 1555(-)</strain>
    </source>
</reference>
<dbReference type="InParanoid" id="A0A167MU12"/>
<evidence type="ECO:0000313" key="2">
    <source>
        <dbReference type="Proteomes" id="UP000077315"/>
    </source>
</evidence>
<keyword evidence="2" id="KW-1185">Reference proteome</keyword>
<dbReference type="AlphaFoldDB" id="A0A167MU12"/>
<dbReference type="VEuPathDB" id="FungiDB:PHYBLDRAFT_145443"/>
<dbReference type="Proteomes" id="UP000077315">
    <property type="component" value="Unassembled WGS sequence"/>
</dbReference>
<dbReference type="GeneID" id="28992348"/>
<dbReference type="EMBL" id="KV440980">
    <property type="protein sequence ID" value="OAD73979.1"/>
    <property type="molecule type" value="Genomic_DNA"/>
</dbReference>
<name>A0A167MU12_PHYB8</name>
<proteinExistence type="predicted"/>
<sequence length="169" mass="18897">MVAYWYSTDGIDQRRLSNRHLSILDEAFKQQRRVEIYDEDAFGPEVLATACPHLGTMTAGLLHYGLYRQPSLWDACDSSLETLLLMDCGDGADQDSKGLSSDWYENSCGLLDTPAIEIPDSVHSPDHHAMMRTIPQGTNPSSLFSNYQSVPDRPQSHLHDSSYICCIIS</sequence>
<evidence type="ECO:0000313" key="1">
    <source>
        <dbReference type="EMBL" id="OAD73979.1"/>
    </source>
</evidence>
<accession>A0A167MU12</accession>